<name>A0A2S6C9W4_9PEZI</name>
<dbReference type="InterPro" id="IPR052820">
    <property type="entry name" value="PhiA_domain"/>
</dbReference>
<evidence type="ECO:0000313" key="3">
    <source>
        <dbReference type="Proteomes" id="UP000237631"/>
    </source>
</evidence>
<evidence type="ECO:0000313" key="2">
    <source>
        <dbReference type="EMBL" id="PPJ56505.1"/>
    </source>
</evidence>
<dbReference type="EMBL" id="PNEN01000517">
    <property type="protein sequence ID" value="PPJ56505.1"/>
    <property type="molecule type" value="Genomic_DNA"/>
</dbReference>
<dbReference type="AlphaFoldDB" id="A0A2S6C9W4"/>
<dbReference type="STRING" id="357750.A0A2S6C9W4"/>
<gene>
    <name evidence="2" type="ORF">CBER1_07618</name>
</gene>
<dbReference type="PANTHER" id="PTHR42047:SF1">
    <property type="entry name" value="PROTEIN, PUTATIVE (AFU_ORTHOLOGUE AFUA_6G03560)-RELATED"/>
    <property type="match status" value="1"/>
</dbReference>
<feature type="signal peptide" evidence="1">
    <location>
        <begin position="1"/>
        <end position="19"/>
    </location>
</feature>
<comment type="caution">
    <text evidence="2">The sequence shown here is derived from an EMBL/GenBank/DDBJ whole genome shotgun (WGS) entry which is preliminary data.</text>
</comment>
<keyword evidence="1" id="KW-0732">Signal</keyword>
<evidence type="ECO:0000256" key="1">
    <source>
        <dbReference type="SAM" id="SignalP"/>
    </source>
</evidence>
<protein>
    <recommendedName>
        <fullName evidence="4">IgE-binding protein</fullName>
    </recommendedName>
</protein>
<proteinExistence type="predicted"/>
<organism evidence="2 3">
    <name type="scientific">Cercospora berteroae</name>
    <dbReference type="NCBI Taxonomy" id="357750"/>
    <lineage>
        <taxon>Eukaryota</taxon>
        <taxon>Fungi</taxon>
        <taxon>Dikarya</taxon>
        <taxon>Ascomycota</taxon>
        <taxon>Pezizomycotina</taxon>
        <taxon>Dothideomycetes</taxon>
        <taxon>Dothideomycetidae</taxon>
        <taxon>Mycosphaerellales</taxon>
        <taxon>Mycosphaerellaceae</taxon>
        <taxon>Cercospora</taxon>
    </lineage>
</organism>
<sequence>MKTTIFLSFALAAISHAIALPQFPVSKLPNQFFSLMALRSATPLHFGAINANRGHLWIGKQPSTYCPGVQGLNCAGVNTTRTTFALSNGVLSLAVQVSGGQKVYIESCGRVSYTRADDSDVPADAVTSGWSLDRGPNFDILSHENGTYFCPSTDVDPRAPPVAGQPGRLPGPWEFYVGITSDLPEGCLYASLVAAGNAVNTTAYEYD</sequence>
<accession>A0A2S6C9W4</accession>
<keyword evidence="3" id="KW-1185">Reference proteome</keyword>
<evidence type="ECO:0008006" key="4">
    <source>
        <dbReference type="Google" id="ProtNLM"/>
    </source>
</evidence>
<feature type="chain" id="PRO_5015690058" description="IgE-binding protein" evidence="1">
    <location>
        <begin position="20"/>
        <end position="207"/>
    </location>
</feature>
<dbReference type="PANTHER" id="PTHR42047">
    <property type="entry name" value="PROTEIN, PUTATIVE (AFU_ORTHOLOGUE AFUA_6G03560)-RELATED"/>
    <property type="match status" value="1"/>
</dbReference>
<dbReference type="OrthoDB" id="5430620at2759"/>
<reference evidence="3" key="1">
    <citation type="journal article" date="2017" name="bioRxiv">
        <title>Conservation of a gene cluster reveals novel cercosporin biosynthetic mechanisms and extends production to the genus Colletotrichum.</title>
        <authorList>
            <person name="de Jonge R."/>
            <person name="Ebert M.K."/>
            <person name="Huitt-Roehl C.R."/>
            <person name="Pal P."/>
            <person name="Suttle J.C."/>
            <person name="Spanner R.E."/>
            <person name="Neubauer J.D."/>
            <person name="Jurick W.M.II."/>
            <person name="Stott K.A."/>
            <person name="Secor G.A."/>
            <person name="Thomma B.P.H.J."/>
            <person name="Van de Peer Y."/>
            <person name="Townsend C.A."/>
            <person name="Bolton M.D."/>
        </authorList>
    </citation>
    <scope>NUCLEOTIDE SEQUENCE [LARGE SCALE GENOMIC DNA]</scope>
    <source>
        <strain evidence="3">CBS538.71</strain>
    </source>
</reference>
<dbReference type="Proteomes" id="UP000237631">
    <property type="component" value="Unassembled WGS sequence"/>
</dbReference>